<evidence type="ECO:0000313" key="1">
    <source>
        <dbReference type="EMBL" id="MED6248051.1"/>
    </source>
</evidence>
<evidence type="ECO:0000313" key="2">
    <source>
        <dbReference type="Proteomes" id="UP001345963"/>
    </source>
</evidence>
<sequence>MATSRTTASVNGASALLLHCTTPQGIMLPNWKKGTFHLEETQRQTHSSLGGLPIYSGLGIPQGPPGGAGECEWAEGCLGLLL</sequence>
<comment type="caution">
    <text evidence="1">The sequence shown here is derived from an EMBL/GenBank/DDBJ whole genome shotgun (WGS) entry which is preliminary data.</text>
</comment>
<gene>
    <name evidence="1" type="ORF">ATANTOWER_025163</name>
</gene>
<accession>A0ABU7BC91</accession>
<protein>
    <submittedName>
        <fullName evidence="1">Uncharacterized protein</fullName>
    </submittedName>
</protein>
<dbReference type="EMBL" id="JAHUTI010049752">
    <property type="protein sequence ID" value="MED6248051.1"/>
    <property type="molecule type" value="Genomic_DNA"/>
</dbReference>
<reference evidence="1 2" key="1">
    <citation type="submission" date="2021-07" db="EMBL/GenBank/DDBJ databases">
        <authorList>
            <person name="Palmer J.M."/>
        </authorList>
    </citation>
    <scope>NUCLEOTIDE SEQUENCE [LARGE SCALE GENOMIC DNA]</scope>
    <source>
        <strain evidence="1 2">AT_MEX2019</strain>
        <tissue evidence="1">Muscle</tissue>
    </source>
</reference>
<name>A0ABU7BC91_9TELE</name>
<proteinExistence type="predicted"/>
<organism evidence="1 2">
    <name type="scientific">Ataeniobius toweri</name>
    <dbReference type="NCBI Taxonomy" id="208326"/>
    <lineage>
        <taxon>Eukaryota</taxon>
        <taxon>Metazoa</taxon>
        <taxon>Chordata</taxon>
        <taxon>Craniata</taxon>
        <taxon>Vertebrata</taxon>
        <taxon>Euteleostomi</taxon>
        <taxon>Actinopterygii</taxon>
        <taxon>Neopterygii</taxon>
        <taxon>Teleostei</taxon>
        <taxon>Neoteleostei</taxon>
        <taxon>Acanthomorphata</taxon>
        <taxon>Ovalentaria</taxon>
        <taxon>Atherinomorphae</taxon>
        <taxon>Cyprinodontiformes</taxon>
        <taxon>Goodeidae</taxon>
        <taxon>Ataeniobius</taxon>
    </lineage>
</organism>
<keyword evidence="2" id="KW-1185">Reference proteome</keyword>
<dbReference type="Proteomes" id="UP001345963">
    <property type="component" value="Unassembled WGS sequence"/>
</dbReference>